<evidence type="ECO:0000313" key="6">
    <source>
        <dbReference type="Proteomes" id="UP000465712"/>
    </source>
</evidence>
<comment type="caution">
    <text evidence="5">The sequence shown here is derived from an EMBL/GenBank/DDBJ whole genome shotgun (WGS) entry which is preliminary data.</text>
</comment>
<dbReference type="Pfam" id="PF12625">
    <property type="entry name" value="Arabinose_bd"/>
    <property type="match status" value="1"/>
</dbReference>
<dbReference type="AlphaFoldDB" id="A0A7X4W8W5"/>
<accession>A0A7X4W8W5</accession>
<dbReference type="SUPFAM" id="SSF46689">
    <property type="entry name" value="Homeodomain-like"/>
    <property type="match status" value="1"/>
</dbReference>
<dbReference type="InterPro" id="IPR009057">
    <property type="entry name" value="Homeodomain-like_sf"/>
</dbReference>
<evidence type="ECO:0000256" key="1">
    <source>
        <dbReference type="ARBA" id="ARBA00023015"/>
    </source>
</evidence>
<dbReference type="GO" id="GO:0003700">
    <property type="term" value="F:DNA-binding transcription factor activity"/>
    <property type="evidence" value="ECO:0007669"/>
    <property type="project" value="InterPro"/>
</dbReference>
<evidence type="ECO:0000256" key="3">
    <source>
        <dbReference type="ARBA" id="ARBA00023163"/>
    </source>
</evidence>
<dbReference type="InterPro" id="IPR020449">
    <property type="entry name" value="Tscrpt_reg_AraC-type_HTH"/>
</dbReference>
<keyword evidence="2" id="KW-0238">DNA-binding</keyword>
<dbReference type="PANTHER" id="PTHR47894">
    <property type="entry name" value="HTH-TYPE TRANSCRIPTIONAL REGULATOR GADX"/>
    <property type="match status" value="1"/>
</dbReference>
<dbReference type="PRINTS" id="PR00032">
    <property type="entry name" value="HTHARAC"/>
</dbReference>
<keyword evidence="1" id="KW-0805">Transcription regulation</keyword>
<protein>
    <submittedName>
        <fullName evidence="5">Helix-turn-helix domain-containing protein</fullName>
    </submittedName>
</protein>
<evidence type="ECO:0000256" key="2">
    <source>
        <dbReference type="ARBA" id="ARBA00023125"/>
    </source>
</evidence>
<dbReference type="EMBL" id="WXWW01000053">
    <property type="protein sequence ID" value="NAW64238.1"/>
    <property type="molecule type" value="Genomic_DNA"/>
</dbReference>
<dbReference type="GO" id="GO:0000976">
    <property type="term" value="F:transcription cis-regulatory region binding"/>
    <property type="evidence" value="ECO:0007669"/>
    <property type="project" value="TreeGrafter"/>
</dbReference>
<keyword evidence="3" id="KW-0804">Transcription</keyword>
<sequence length="356" mass="39992">MTFLGGKPHESGAVLMEGYYSTLSSWMIPIAKAMQHCGLDMEQALYECGLDLRELQSQEGRVSIRKLAALIDYCNRFLPEQDFTVQIARYFHPGVFHILGYAMMSADTLEEALLQLVAYNSVVCDISNLQFIENPDTLVLDVALVARNEEQSQLMRRQELEAFMAMVVSFARDVVDPGLKPAYVTFQFSPPANQGQYLTAFFQCPVSFGQPRNLLAFDIGAARQPLLSGNPAIRAGHEKILNEFLARIDRNDLVHQVKCNILERLSLGAPSQTQVAAALGMSVRNLQRKLSELGTSYTQILEHSRKTLALNYMRRQDLSLSEIGYLVGFASDANFHRAFKRWTGQAPGEYRRQLLA</sequence>
<evidence type="ECO:0000259" key="4">
    <source>
        <dbReference type="PROSITE" id="PS01124"/>
    </source>
</evidence>
<reference evidence="5 6" key="1">
    <citation type="submission" date="2017-05" db="EMBL/GenBank/DDBJ databases">
        <title>High clonality and local adaptation shapes Vibrionaceae linages within an endangered oasis.</title>
        <authorList>
            <person name="Vazquez-Rosas-Landa M."/>
        </authorList>
    </citation>
    <scope>NUCLEOTIDE SEQUENCE [LARGE SCALE GENOMIC DNA]</scope>
    <source>
        <strain evidence="5 6">P46_P4S1P180</strain>
    </source>
</reference>
<organism evidence="5 6">
    <name type="scientific">Photobacterium halotolerans</name>
    <dbReference type="NCBI Taxonomy" id="265726"/>
    <lineage>
        <taxon>Bacteria</taxon>
        <taxon>Pseudomonadati</taxon>
        <taxon>Pseudomonadota</taxon>
        <taxon>Gammaproteobacteria</taxon>
        <taxon>Vibrionales</taxon>
        <taxon>Vibrionaceae</taxon>
        <taxon>Photobacterium</taxon>
    </lineage>
</organism>
<dbReference type="GO" id="GO:0005829">
    <property type="term" value="C:cytosol"/>
    <property type="evidence" value="ECO:0007669"/>
    <property type="project" value="TreeGrafter"/>
</dbReference>
<dbReference type="SMART" id="SM00342">
    <property type="entry name" value="HTH_ARAC"/>
    <property type="match status" value="1"/>
</dbReference>
<feature type="domain" description="HTH araC/xylS-type" evidence="4">
    <location>
        <begin position="251"/>
        <end position="353"/>
    </location>
</feature>
<proteinExistence type="predicted"/>
<dbReference type="InterPro" id="IPR032687">
    <property type="entry name" value="AraC-type_N"/>
</dbReference>
<evidence type="ECO:0000313" key="5">
    <source>
        <dbReference type="EMBL" id="NAW64238.1"/>
    </source>
</evidence>
<dbReference type="InterPro" id="IPR018060">
    <property type="entry name" value="HTH_AraC"/>
</dbReference>
<name>A0A7X4W8W5_9GAMM</name>
<dbReference type="PROSITE" id="PS01124">
    <property type="entry name" value="HTH_ARAC_FAMILY_2"/>
    <property type="match status" value="1"/>
</dbReference>
<gene>
    <name evidence="5" type="ORF">CAG72_03315</name>
</gene>
<dbReference type="Pfam" id="PF12833">
    <property type="entry name" value="HTH_18"/>
    <property type="match status" value="1"/>
</dbReference>
<dbReference type="Proteomes" id="UP000465712">
    <property type="component" value="Unassembled WGS sequence"/>
</dbReference>
<dbReference type="PANTHER" id="PTHR47894:SF1">
    <property type="entry name" value="HTH-TYPE TRANSCRIPTIONAL REGULATOR VQSM"/>
    <property type="match status" value="1"/>
</dbReference>
<dbReference type="Gene3D" id="1.10.10.60">
    <property type="entry name" value="Homeodomain-like"/>
    <property type="match status" value="1"/>
</dbReference>
<dbReference type="RefSeq" id="WP_081669219.1">
    <property type="nucleotide sequence ID" value="NZ_WXWW01000053.1"/>
</dbReference>